<sequence>MSKKYENLAKEIVEFVGGKDNVSNAVHCQTRLRFTLRDDTKAQRQALKNTDGVLDIVEKGGQFQVVIGMHVAEVYEEVEKIVGIPSADSSGGESGKKTNPLNLFVEFITSIFQPILPVIAGSGMIKAVLAILSVTKLVAADSQTYVIINMMADAMFYFLPFLLASTTARRLKANPAIAMGLAGVLLHPTLIALVTAGEPVHIFGAPMTLVNYGTSMFPIVLIVLCQSYIEKFMNKVTPNSIKLIIVPMVTILITGFLGLTVLGPVGSFIGQIFLTFFNFISQYGPWVLPFILATFWPIFVMFGIHPTIATISPIQFASVGYETNIGPGAMVSNISQGTAALVAGFRMNKGKDRQLALSTGFTALMGITEPVIYGVNLPKKYPLIGGMIGSAAGGLYAGLNHVARYGVGHSGIPAIPLYLGEDIRNLYNILIAIVITMIVSAAATFILSTRFEKKGTKVEENELVVEEKEVVLEDTFVGSPLNGEILPLSAVKDEAFSSEALGKGFAIQPSNGRVVAPFDGEIVTIFPSKHAIGLVSNAGAEVLIHVGLDTVQLNGEHFEAYVQTGDKVKKGQLLVDFELDKLEEKGFVTQVPIVVTNTHQYASVEVIKQGKVTENVDVLRVQV</sequence>
<dbReference type="InterPro" id="IPR050558">
    <property type="entry name" value="PTS_Sugar-Specific_Components"/>
</dbReference>
<evidence type="ECO:0000259" key="15">
    <source>
        <dbReference type="PROSITE" id="PS51103"/>
    </source>
</evidence>
<keyword evidence="8" id="KW-0418">Kinase</keyword>
<feature type="domain" description="PTS EIIC type-1" evidence="15">
    <location>
        <begin position="106"/>
        <end position="463"/>
    </location>
</feature>
<keyword evidence="17" id="KW-1185">Reference proteome</keyword>
<dbReference type="InterPro" id="IPR001996">
    <property type="entry name" value="PTS_IIB_1"/>
</dbReference>
<evidence type="ECO:0000259" key="14">
    <source>
        <dbReference type="PROSITE" id="PS51098"/>
    </source>
</evidence>
<reference evidence="16 17" key="2">
    <citation type="submission" date="2024-03" db="EMBL/GenBank/DDBJ databases">
        <title>The Genome Sequence of Enterococcus sp. DIV2402.</title>
        <authorList>
            <consortium name="The Broad Institute Genomics Platform"/>
            <consortium name="The Broad Institute Microbial Omics Core"/>
            <consortium name="The Broad Institute Genomic Center for Infectious Diseases"/>
            <person name="Earl A."/>
            <person name="Manson A."/>
            <person name="Gilmore M."/>
            <person name="Schwartman J."/>
            <person name="Shea T."/>
            <person name="Abouelleil A."/>
            <person name="Cao P."/>
            <person name="Chapman S."/>
            <person name="Cusick C."/>
            <person name="Young S."/>
            <person name="Neafsey D."/>
            <person name="Nusbaum C."/>
            <person name="Birren B."/>
        </authorList>
    </citation>
    <scope>NUCLEOTIDE SEQUENCE [LARGE SCALE GENOMIC DNA]</scope>
    <source>
        <strain evidence="16 17">DIV2402</strain>
    </source>
</reference>
<dbReference type="Pfam" id="PF00358">
    <property type="entry name" value="PTS_EIIA_1"/>
    <property type="match status" value="1"/>
</dbReference>
<evidence type="ECO:0000256" key="6">
    <source>
        <dbReference type="ARBA" id="ARBA00022683"/>
    </source>
</evidence>
<keyword evidence="7 12" id="KW-0812">Transmembrane</keyword>
<dbReference type="RefSeq" id="WP_207940677.1">
    <property type="nucleotide sequence ID" value="NZ_CP147251.1"/>
</dbReference>
<dbReference type="PROSITE" id="PS51103">
    <property type="entry name" value="PTS_EIIC_TYPE_1"/>
    <property type="match status" value="1"/>
</dbReference>
<keyword evidence="4" id="KW-0762">Sugar transport</keyword>
<gene>
    <name evidence="16" type="ORF">DOK78_001796</name>
</gene>
<dbReference type="PROSITE" id="PS00371">
    <property type="entry name" value="PTS_EIIA_TYPE_1_HIS"/>
    <property type="match status" value="1"/>
</dbReference>
<feature type="transmembrane region" description="Helical" evidence="12">
    <location>
        <begin position="103"/>
        <end position="125"/>
    </location>
</feature>
<dbReference type="Pfam" id="PF00367">
    <property type="entry name" value="PTS_EIIB"/>
    <property type="match status" value="1"/>
</dbReference>
<keyword evidence="3" id="KW-1003">Cell membrane</keyword>
<keyword evidence="5" id="KW-0808">Transferase</keyword>
<feature type="active site" description="Phosphocysteine intermediate; for EIIB activity" evidence="11">
    <location>
        <position position="28"/>
    </location>
</feature>
<evidence type="ECO:0000256" key="2">
    <source>
        <dbReference type="ARBA" id="ARBA00022448"/>
    </source>
</evidence>
<feature type="transmembrane region" description="Helical" evidence="12">
    <location>
        <begin position="145"/>
        <end position="164"/>
    </location>
</feature>
<evidence type="ECO:0000256" key="1">
    <source>
        <dbReference type="ARBA" id="ARBA00004651"/>
    </source>
</evidence>
<evidence type="ECO:0000256" key="4">
    <source>
        <dbReference type="ARBA" id="ARBA00022597"/>
    </source>
</evidence>
<evidence type="ECO:0000256" key="12">
    <source>
        <dbReference type="SAM" id="Phobius"/>
    </source>
</evidence>
<dbReference type="InterPro" id="IPR011055">
    <property type="entry name" value="Dup_hybrid_motif"/>
</dbReference>
<reference evidence="16 17" key="1">
    <citation type="submission" date="2021-03" db="EMBL/GenBank/DDBJ databases">
        <authorList>
            <person name="Gilmore M.S."/>
            <person name="Schwartzman J."/>
            <person name="Van Tyne D."/>
            <person name="Martin M."/>
            <person name="Earl A.M."/>
            <person name="Manson A.L."/>
            <person name="Straub T."/>
            <person name="Salamzade R."/>
            <person name="Saavedra J."/>
            <person name="Lebreton F."/>
            <person name="Prichula J."/>
            <person name="Schaufler K."/>
            <person name="Gaca A."/>
            <person name="Sgardioli B."/>
            <person name="Wagenaar J."/>
            <person name="Strong T."/>
        </authorList>
    </citation>
    <scope>NUCLEOTIDE SEQUENCE [LARGE SCALE GENOMIC DNA]</scope>
    <source>
        <strain evidence="16 17">DIV2402</strain>
    </source>
</reference>
<dbReference type="InterPro" id="IPR003352">
    <property type="entry name" value="PTS_EIIC"/>
</dbReference>
<feature type="transmembrane region" description="Helical" evidence="12">
    <location>
        <begin position="426"/>
        <end position="447"/>
    </location>
</feature>
<dbReference type="EMBL" id="CP147251">
    <property type="protein sequence ID" value="WYJ77158.1"/>
    <property type="molecule type" value="Genomic_DNA"/>
</dbReference>
<dbReference type="NCBIfam" id="TIGR01995">
    <property type="entry name" value="PTS-II-ABC-beta"/>
    <property type="match status" value="1"/>
</dbReference>
<dbReference type="Pfam" id="PF02378">
    <property type="entry name" value="PTS_EIIC"/>
    <property type="match status" value="1"/>
</dbReference>
<feature type="domain" description="PTS EIIA type-1" evidence="13">
    <location>
        <begin position="493"/>
        <end position="597"/>
    </location>
</feature>
<comment type="subcellular location">
    <subcellularLocation>
        <location evidence="1">Cell membrane</location>
        <topology evidence="1">Multi-pass membrane protein</topology>
    </subcellularLocation>
</comment>
<keyword evidence="9 12" id="KW-1133">Transmembrane helix</keyword>
<dbReference type="InterPro" id="IPR018113">
    <property type="entry name" value="PTrfase_EIIB_Cys"/>
</dbReference>
<dbReference type="InterPro" id="IPR011297">
    <property type="entry name" value="PTS_IIABC_b_glu"/>
</dbReference>
<feature type="transmembrane region" description="Helical" evidence="12">
    <location>
        <begin position="286"/>
        <end position="304"/>
    </location>
</feature>
<dbReference type="NCBIfam" id="TIGR00830">
    <property type="entry name" value="PTBA"/>
    <property type="match status" value="1"/>
</dbReference>
<keyword evidence="10 12" id="KW-0472">Membrane</keyword>
<proteinExistence type="predicted"/>
<keyword evidence="2" id="KW-0813">Transport</keyword>
<dbReference type="CDD" id="cd00212">
    <property type="entry name" value="PTS_IIB_glc"/>
    <property type="match status" value="1"/>
</dbReference>
<protein>
    <submittedName>
        <fullName evidence="16">PTS system, beta-glucoside-specific IIA component</fullName>
    </submittedName>
</protein>
<dbReference type="SUPFAM" id="SSF51261">
    <property type="entry name" value="Duplicated hybrid motif"/>
    <property type="match status" value="1"/>
</dbReference>
<dbReference type="PROSITE" id="PS01035">
    <property type="entry name" value="PTS_EIIB_TYPE_1_CYS"/>
    <property type="match status" value="1"/>
</dbReference>
<name>A0ABZ2SMW7_9ENTE</name>
<dbReference type="SUPFAM" id="SSF55604">
    <property type="entry name" value="Glucose permease domain IIB"/>
    <property type="match status" value="1"/>
</dbReference>
<feature type="domain" description="PTS EIIB type-1" evidence="14">
    <location>
        <begin position="6"/>
        <end position="88"/>
    </location>
</feature>
<dbReference type="Gene3D" id="2.70.70.10">
    <property type="entry name" value="Glucose Permease (Domain IIA)"/>
    <property type="match status" value="1"/>
</dbReference>
<dbReference type="PROSITE" id="PS51098">
    <property type="entry name" value="PTS_EIIB_TYPE_1"/>
    <property type="match status" value="1"/>
</dbReference>
<evidence type="ECO:0000256" key="3">
    <source>
        <dbReference type="ARBA" id="ARBA00022475"/>
    </source>
</evidence>
<evidence type="ECO:0000256" key="7">
    <source>
        <dbReference type="ARBA" id="ARBA00022692"/>
    </source>
</evidence>
<evidence type="ECO:0000256" key="8">
    <source>
        <dbReference type="ARBA" id="ARBA00022777"/>
    </source>
</evidence>
<feature type="transmembrane region" description="Helical" evidence="12">
    <location>
        <begin position="241"/>
        <end position="274"/>
    </location>
</feature>
<evidence type="ECO:0000256" key="10">
    <source>
        <dbReference type="ARBA" id="ARBA00023136"/>
    </source>
</evidence>
<evidence type="ECO:0000256" key="9">
    <source>
        <dbReference type="ARBA" id="ARBA00022989"/>
    </source>
</evidence>
<dbReference type="PANTHER" id="PTHR30175:SF1">
    <property type="entry name" value="PTS SYSTEM ARBUTIN-, CELLOBIOSE-, AND SALICIN-SPECIFIC EIIBC COMPONENT-RELATED"/>
    <property type="match status" value="1"/>
</dbReference>
<dbReference type="InterPro" id="IPR013013">
    <property type="entry name" value="PTS_EIIC_1"/>
</dbReference>
<dbReference type="Proteomes" id="UP000664701">
    <property type="component" value="Chromosome"/>
</dbReference>
<evidence type="ECO:0000313" key="17">
    <source>
        <dbReference type="Proteomes" id="UP000664701"/>
    </source>
</evidence>
<dbReference type="InterPro" id="IPR036878">
    <property type="entry name" value="Glu_permease_IIB"/>
</dbReference>
<accession>A0ABZ2SMW7</accession>
<evidence type="ECO:0000313" key="16">
    <source>
        <dbReference type="EMBL" id="WYJ77158.1"/>
    </source>
</evidence>
<keyword evidence="6" id="KW-0598">Phosphotransferase system</keyword>
<dbReference type="InterPro" id="IPR001127">
    <property type="entry name" value="PTS_EIIA_1_perm"/>
</dbReference>
<organism evidence="16 17">
    <name type="scientific">Candidatus Enterococcus lowellii</name>
    <dbReference type="NCBI Taxonomy" id="2230877"/>
    <lineage>
        <taxon>Bacteria</taxon>
        <taxon>Bacillati</taxon>
        <taxon>Bacillota</taxon>
        <taxon>Bacilli</taxon>
        <taxon>Lactobacillales</taxon>
        <taxon>Enterococcaceae</taxon>
        <taxon>Enterococcus</taxon>
    </lineage>
</organism>
<evidence type="ECO:0000256" key="11">
    <source>
        <dbReference type="PROSITE-ProRule" id="PRU00421"/>
    </source>
</evidence>
<feature type="transmembrane region" description="Helical" evidence="12">
    <location>
        <begin position="176"/>
        <end position="197"/>
    </location>
</feature>
<evidence type="ECO:0000256" key="5">
    <source>
        <dbReference type="ARBA" id="ARBA00022679"/>
    </source>
</evidence>
<dbReference type="Gene3D" id="3.30.1360.60">
    <property type="entry name" value="Glucose permease domain IIB"/>
    <property type="match status" value="1"/>
</dbReference>
<feature type="transmembrane region" description="Helical" evidence="12">
    <location>
        <begin position="355"/>
        <end position="373"/>
    </location>
</feature>
<evidence type="ECO:0000259" key="13">
    <source>
        <dbReference type="PROSITE" id="PS51093"/>
    </source>
</evidence>
<feature type="transmembrane region" description="Helical" evidence="12">
    <location>
        <begin position="209"/>
        <end position="229"/>
    </location>
</feature>
<dbReference type="PANTHER" id="PTHR30175">
    <property type="entry name" value="PHOSPHOTRANSFERASE SYSTEM TRANSPORT PROTEIN"/>
    <property type="match status" value="1"/>
</dbReference>
<dbReference type="PROSITE" id="PS51093">
    <property type="entry name" value="PTS_EIIA_TYPE_1"/>
    <property type="match status" value="1"/>
</dbReference>